<accession>A0A5Q4YUV1</accession>
<feature type="region of interest" description="Disordered" evidence="1">
    <location>
        <begin position="1"/>
        <end position="37"/>
    </location>
</feature>
<protein>
    <submittedName>
        <fullName evidence="2">Uncharacterized protein</fullName>
    </submittedName>
</protein>
<evidence type="ECO:0000313" key="3">
    <source>
        <dbReference type="Proteomes" id="UP000325811"/>
    </source>
</evidence>
<evidence type="ECO:0000313" key="2">
    <source>
        <dbReference type="EMBL" id="VVD27610.1"/>
    </source>
</evidence>
<dbReference type="KEGG" id="pdio:PDMSB3_1148"/>
<dbReference type="EMBL" id="LR699553">
    <property type="protein sequence ID" value="VVD27610.1"/>
    <property type="molecule type" value="Genomic_DNA"/>
</dbReference>
<dbReference type="Proteomes" id="UP000325811">
    <property type="component" value="Chromosome I"/>
</dbReference>
<reference evidence="2 3" key="1">
    <citation type="submission" date="2019-08" db="EMBL/GenBank/DDBJ databases">
        <authorList>
            <person name="Herpell B J."/>
        </authorList>
    </citation>
    <scope>NUCLEOTIDE SEQUENCE [LARGE SCALE GENOMIC DNA]</scope>
    <source>
        <strain evidence="3">Msb3</strain>
    </source>
</reference>
<keyword evidence="3" id="KW-1185">Reference proteome</keyword>
<evidence type="ECO:0000256" key="1">
    <source>
        <dbReference type="SAM" id="MobiDB-lite"/>
    </source>
</evidence>
<gene>
    <name evidence="2" type="ORF">PDMSB3_1148</name>
</gene>
<proteinExistence type="predicted"/>
<dbReference type="AlphaFoldDB" id="A0A5Q4YUV1"/>
<name>A0A5Q4YUV1_9BURK</name>
<organism evidence="2 3">
    <name type="scientific">Paraburkholderia dioscoreae</name>
    <dbReference type="NCBI Taxonomy" id="2604047"/>
    <lineage>
        <taxon>Bacteria</taxon>
        <taxon>Pseudomonadati</taxon>
        <taxon>Pseudomonadota</taxon>
        <taxon>Betaproteobacteria</taxon>
        <taxon>Burkholderiales</taxon>
        <taxon>Burkholderiaceae</taxon>
        <taxon>Paraburkholderia</taxon>
    </lineage>
</organism>
<sequence>MRGKSLALETRGPVKDVSMDEPAQDRNRQAGLLSPQAPPVGWRAFLVLDGTTLHHPMFQAQPFAANSDK</sequence>
<feature type="compositionally biased region" description="Basic and acidic residues" evidence="1">
    <location>
        <begin position="12"/>
        <end position="28"/>
    </location>
</feature>